<comment type="caution">
    <text evidence="1">The sequence shown here is derived from an EMBL/GenBank/DDBJ whole genome shotgun (WGS) entry which is preliminary data.</text>
</comment>
<proteinExistence type="predicted"/>
<protein>
    <recommendedName>
        <fullName evidence="3">Cupin 2 conserved barrel domain-containing protein</fullName>
    </recommendedName>
</protein>
<dbReference type="SUPFAM" id="SSF51182">
    <property type="entry name" value="RmlC-like cupins"/>
    <property type="match status" value="1"/>
</dbReference>
<name>A0A1F5A5S8_9BACT</name>
<dbReference type="Gene3D" id="2.60.120.10">
    <property type="entry name" value="Jelly Rolls"/>
    <property type="match status" value="1"/>
</dbReference>
<accession>A0A1F5A5S8</accession>
<reference evidence="1 2" key="1">
    <citation type="journal article" date="2016" name="Nat. Commun.">
        <title>Thousands of microbial genomes shed light on interconnected biogeochemical processes in an aquifer system.</title>
        <authorList>
            <person name="Anantharaman K."/>
            <person name="Brown C.T."/>
            <person name="Hug L.A."/>
            <person name="Sharon I."/>
            <person name="Castelle C.J."/>
            <person name="Probst A.J."/>
            <person name="Thomas B.C."/>
            <person name="Singh A."/>
            <person name="Wilkins M.J."/>
            <person name="Karaoz U."/>
            <person name="Brodie E.L."/>
            <person name="Williams K.H."/>
            <person name="Hubbard S.S."/>
            <person name="Banfield J.F."/>
        </authorList>
    </citation>
    <scope>NUCLEOTIDE SEQUENCE [LARGE SCALE GENOMIC DNA]</scope>
</reference>
<evidence type="ECO:0008006" key="3">
    <source>
        <dbReference type="Google" id="ProtNLM"/>
    </source>
</evidence>
<evidence type="ECO:0000313" key="1">
    <source>
        <dbReference type="EMBL" id="OGD13930.1"/>
    </source>
</evidence>
<sequence length="73" mass="8126">MKTHEVKGYISELPFKGLLKVLISPGEKTKYEAHETSEEILCILFGMGKVMIDDIENKISPGMLIALPEGSIY</sequence>
<dbReference type="InterPro" id="IPR011051">
    <property type="entry name" value="RmlC_Cupin_sf"/>
</dbReference>
<dbReference type="AlphaFoldDB" id="A0A1F5A5S8"/>
<dbReference type="InterPro" id="IPR014710">
    <property type="entry name" value="RmlC-like_jellyroll"/>
</dbReference>
<dbReference type="Proteomes" id="UP000177701">
    <property type="component" value="Unassembled WGS sequence"/>
</dbReference>
<organism evidence="1 2">
    <name type="scientific">Candidatus Sediminicultor quintus</name>
    <dbReference type="NCBI Taxonomy" id="1797291"/>
    <lineage>
        <taxon>Bacteria</taxon>
        <taxon>Pseudomonadati</taxon>
        <taxon>Atribacterota</taxon>
        <taxon>Candidatus Phoenicimicrobiia</taxon>
        <taxon>Candidatus Pheonicimicrobiales</taxon>
        <taxon>Candidatus Phoenicimicrobiaceae</taxon>
        <taxon>Candidatus Sediminicultor</taxon>
    </lineage>
</organism>
<dbReference type="EMBL" id="MEYH01000097">
    <property type="protein sequence ID" value="OGD13930.1"/>
    <property type="molecule type" value="Genomic_DNA"/>
</dbReference>
<gene>
    <name evidence="1" type="ORF">A2V47_03810</name>
</gene>
<evidence type="ECO:0000313" key="2">
    <source>
        <dbReference type="Proteomes" id="UP000177701"/>
    </source>
</evidence>